<dbReference type="EMBL" id="BGZK01001040">
    <property type="protein sequence ID" value="GBP69435.1"/>
    <property type="molecule type" value="Genomic_DNA"/>
</dbReference>
<sequence>MYTYGAHALLTYSSDFGAARLDSCELRTVIPYTYTLSECSAELHDLGIGNEHGKKREVESRGGVKRTCHVTPLQHDSLSLENSRSPPVTKIRNTRAVTGTLPTFYLVPGGGSPELSFIWRNTIAEARYFTLYSLRVWCLTGRAAQFSRCSRDGHSMTPHLRNLNSWRCKISRLVRFLHLPPYEANPPTALAFQIKGLKPYD</sequence>
<organism evidence="1 2">
    <name type="scientific">Eumeta variegata</name>
    <name type="common">Bagworm moth</name>
    <name type="synonym">Eumeta japonica</name>
    <dbReference type="NCBI Taxonomy" id="151549"/>
    <lineage>
        <taxon>Eukaryota</taxon>
        <taxon>Metazoa</taxon>
        <taxon>Ecdysozoa</taxon>
        <taxon>Arthropoda</taxon>
        <taxon>Hexapoda</taxon>
        <taxon>Insecta</taxon>
        <taxon>Pterygota</taxon>
        <taxon>Neoptera</taxon>
        <taxon>Endopterygota</taxon>
        <taxon>Lepidoptera</taxon>
        <taxon>Glossata</taxon>
        <taxon>Ditrysia</taxon>
        <taxon>Tineoidea</taxon>
        <taxon>Psychidae</taxon>
        <taxon>Oiketicinae</taxon>
        <taxon>Eumeta</taxon>
    </lineage>
</organism>
<accession>A0A4C1Y4X2</accession>
<dbReference type="AlphaFoldDB" id="A0A4C1Y4X2"/>
<name>A0A4C1Y4X2_EUMVA</name>
<comment type="caution">
    <text evidence="1">The sequence shown here is derived from an EMBL/GenBank/DDBJ whole genome shotgun (WGS) entry which is preliminary data.</text>
</comment>
<dbReference type="Proteomes" id="UP000299102">
    <property type="component" value="Unassembled WGS sequence"/>
</dbReference>
<dbReference type="OrthoDB" id="361102at2759"/>
<keyword evidence="2" id="KW-1185">Reference proteome</keyword>
<reference evidence="1 2" key="1">
    <citation type="journal article" date="2019" name="Commun. Biol.">
        <title>The bagworm genome reveals a unique fibroin gene that provides high tensile strength.</title>
        <authorList>
            <person name="Kono N."/>
            <person name="Nakamura H."/>
            <person name="Ohtoshi R."/>
            <person name="Tomita M."/>
            <person name="Numata K."/>
            <person name="Arakawa K."/>
        </authorList>
    </citation>
    <scope>NUCLEOTIDE SEQUENCE [LARGE SCALE GENOMIC DNA]</scope>
</reference>
<protein>
    <submittedName>
        <fullName evidence="1">Uncharacterized protein</fullName>
    </submittedName>
</protein>
<proteinExistence type="predicted"/>
<gene>
    <name evidence="1" type="ORF">EVAR_52707_1</name>
</gene>
<evidence type="ECO:0000313" key="1">
    <source>
        <dbReference type="EMBL" id="GBP69435.1"/>
    </source>
</evidence>
<evidence type="ECO:0000313" key="2">
    <source>
        <dbReference type="Proteomes" id="UP000299102"/>
    </source>
</evidence>